<dbReference type="AlphaFoldDB" id="A4BT04"/>
<organism evidence="3 4">
    <name type="scientific">Nitrococcus mobilis Nb-231</name>
    <dbReference type="NCBI Taxonomy" id="314278"/>
    <lineage>
        <taxon>Bacteria</taxon>
        <taxon>Pseudomonadati</taxon>
        <taxon>Pseudomonadota</taxon>
        <taxon>Gammaproteobacteria</taxon>
        <taxon>Chromatiales</taxon>
        <taxon>Ectothiorhodospiraceae</taxon>
        <taxon>Nitrococcus</taxon>
    </lineage>
</organism>
<dbReference type="eggNOG" id="COG1358">
    <property type="taxonomic scope" value="Bacteria"/>
</dbReference>
<protein>
    <submittedName>
        <fullName evidence="3">Uncharacterized protein</fullName>
    </submittedName>
</protein>
<comment type="caution">
    <text evidence="3">The sequence shown here is derived from an EMBL/GenBank/DDBJ whole genome shotgun (WGS) entry which is preliminary data.</text>
</comment>
<dbReference type="InterPro" id="IPR028157">
    <property type="entry name" value="PELOTA_dom"/>
</dbReference>
<dbReference type="PIRSF" id="PIRSF020979">
    <property type="entry name" value="UCP020979"/>
    <property type="match status" value="1"/>
</dbReference>
<evidence type="ECO:0000313" key="4">
    <source>
        <dbReference type="Proteomes" id="UP000003374"/>
    </source>
</evidence>
<feature type="domain" description="Cysteine protease StiP N-terminal" evidence="1">
    <location>
        <begin position="18"/>
        <end position="266"/>
    </location>
</feature>
<sequence>MSMRRTDFVTDISKPITGSYRASDCQFLLRPIEACFTDVIEKERMIQSGKRHYSEMISREWAPPERYRALFKSLTARYKARLATEILVLAQYIVATRPAPITIVSLARAGTPFGALLQRALTEVFTVDSTHYSISIIRDRGIDTEALRYILRVARRPAAGVLFADAWTAKGVITREFKAAIKAWNLRESEQLSDELYVISDIGGTADVAATDEDYAIPSGILNATVSGLISRSILNEEVGECGFHGCVVYDDLRGHDLTNWFLDEISTAFAGAASGYPLRFVAKEDRAARSRAWVACWMARYGVKDVNYIKPGIAEATRVMLRRVPGRLLLRDPTSSDVEHLRVLAEEKSIPIDIEPEMPFNAAAFIKVT</sequence>
<dbReference type="Proteomes" id="UP000003374">
    <property type="component" value="Unassembled WGS sequence"/>
</dbReference>
<feature type="domain" description="PELOTA RNA-binding" evidence="2">
    <location>
        <begin position="291"/>
        <end position="368"/>
    </location>
</feature>
<dbReference type="STRING" id="314278.NB231_07877"/>
<evidence type="ECO:0000313" key="3">
    <source>
        <dbReference type="EMBL" id="EAR21072.1"/>
    </source>
</evidence>
<keyword evidence="4" id="KW-1185">Reference proteome</keyword>
<accession>A4BT04</accession>
<dbReference type="InterPro" id="IPR048336">
    <property type="entry name" value="StiP-like"/>
</dbReference>
<evidence type="ECO:0000259" key="2">
    <source>
        <dbReference type="Pfam" id="PF15608"/>
    </source>
</evidence>
<dbReference type="RefSeq" id="WP_005001199.1">
    <property type="nucleotide sequence ID" value="NZ_CH672427.1"/>
</dbReference>
<evidence type="ECO:0000259" key="1">
    <source>
        <dbReference type="Pfam" id="PF11202"/>
    </source>
</evidence>
<dbReference type="InterPro" id="IPR011215">
    <property type="entry name" value="StiP_N"/>
</dbReference>
<reference evidence="3 4" key="1">
    <citation type="submission" date="2006-02" db="EMBL/GenBank/DDBJ databases">
        <authorList>
            <person name="Waterbury J."/>
            <person name="Ferriera S."/>
            <person name="Johnson J."/>
            <person name="Kravitz S."/>
            <person name="Halpern A."/>
            <person name="Remington K."/>
            <person name="Beeson K."/>
            <person name="Tran B."/>
            <person name="Rogers Y.-H."/>
            <person name="Friedman R."/>
            <person name="Venter J.C."/>
        </authorList>
    </citation>
    <scope>NUCLEOTIDE SEQUENCE [LARGE SCALE GENOMIC DNA]</scope>
    <source>
        <strain evidence="3 4">Nb-231</strain>
    </source>
</reference>
<name>A4BT04_9GAMM</name>
<dbReference type="HOGENOM" id="CLU_032640_1_0_6"/>
<dbReference type="Pfam" id="PF11202">
    <property type="entry name" value="StiP"/>
    <property type="match status" value="1"/>
</dbReference>
<gene>
    <name evidence="3" type="ORF">NB231_07877</name>
</gene>
<dbReference type="EMBL" id="AAOF01000012">
    <property type="protein sequence ID" value="EAR21072.1"/>
    <property type="molecule type" value="Genomic_DNA"/>
</dbReference>
<proteinExistence type="predicted"/>
<dbReference type="Pfam" id="PF15608">
    <property type="entry name" value="PELOTA_1"/>
    <property type="match status" value="1"/>
</dbReference>